<evidence type="ECO:0000313" key="1">
    <source>
        <dbReference type="EMBL" id="CAD5211908.1"/>
    </source>
</evidence>
<dbReference type="InterPro" id="IPR036444">
    <property type="entry name" value="PLipase_A2_dom_sf"/>
</dbReference>
<dbReference type="InterPro" id="IPR053322">
    <property type="entry name" value="PLA2-like"/>
</dbReference>
<dbReference type="WBParaSite" id="BXY_0938200.1">
    <property type="protein sequence ID" value="BXY_0938200.1"/>
    <property type="gene ID" value="BXY_0938200"/>
</dbReference>
<dbReference type="PANTHER" id="PTHR34228">
    <property type="entry name" value="PROTEIN CBG09474-RELATED"/>
    <property type="match status" value="1"/>
</dbReference>
<evidence type="ECO:0000313" key="3">
    <source>
        <dbReference type="Proteomes" id="UP000095284"/>
    </source>
</evidence>
<accession>A0A1I7S8N7</accession>
<sequence length="157" mass="17593">MQILYSPTAWAFKVSTAAALSMLTWNWSFRFSEESIVPVQTQLQTRVTADDIFLFSPKFSCGGGPFSNTMASLVSFPCDVEEIHTCCLKHDKCYDDKTDQTTCDNMFCNCLAELPWQGSFCEVAAHKGLCLATHVFGHLFYEPHENSTTVDSSHLLN</sequence>
<evidence type="ECO:0000313" key="4">
    <source>
        <dbReference type="Proteomes" id="UP000659654"/>
    </source>
</evidence>
<evidence type="ECO:0000313" key="2">
    <source>
        <dbReference type="EMBL" id="CAG9089423.1"/>
    </source>
</evidence>
<dbReference type="Proteomes" id="UP000659654">
    <property type="component" value="Unassembled WGS sequence"/>
</dbReference>
<reference evidence="2" key="2">
    <citation type="submission" date="2020-08" db="EMBL/GenBank/DDBJ databases">
        <authorList>
            <person name="Kikuchi T."/>
        </authorList>
    </citation>
    <scope>NUCLEOTIDE SEQUENCE</scope>
    <source>
        <strain evidence="1">Ka4C1</strain>
    </source>
</reference>
<dbReference type="GO" id="GO:0050482">
    <property type="term" value="P:arachidonate secretion"/>
    <property type="evidence" value="ECO:0007669"/>
    <property type="project" value="InterPro"/>
</dbReference>
<reference evidence="5" key="1">
    <citation type="submission" date="2016-11" db="UniProtKB">
        <authorList>
            <consortium name="WormBaseParasite"/>
        </authorList>
    </citation>
    <scope>IDENTIFICATION</scope>
</reference>
<dbReference type="EMBL" id="CAJFDI010000001">
    <property type="protein sequence ID" value="CAD5211908.1"/>
    <property type="molecule type" value="Genomic_DNA"/>
</dbReference>
<proteinExistence type="predicted"/>
<dbReference type="SMR" id="A0A1I7S8N7"/>
<gene>
    <name evidence="1" type="ORF">BXYJ_LOCUS2656</name>
</gene>
<dbReference type="AlphaFoldDB" id="A0A1I7S8N7"/>
<dbReference type="Proteomes" id="UP000582659">
    <property type="component" value="Unassembled WGS sequence"/>
</dbReference>
<keyword evidence="4" id="KW-1185">Reference proteome</keyword>
<name>A0A1I7S8N7_BURXY</name>
<dbReference type="EMBL" id="CAJFCV020000001">
    <property type="protein sequence ID" value="CAG9089423.1"/>
    <property type="molecule type" value="Genomic_DNA"/>
</dbReference>
<dbReference type="Proteomes" id="UP000095284">
    <property type="component" value="Unplaced"/>
</dbReference>
<dbReference type="GO" id="GO:0006644">
    <property type="term" value="P:phospholipid metabolic process"/>
    <property type="evidence" value="ECO:0007669"/>
    <property type="project" value="InterPro"/>
</dbReference>
<dbReference type="SUPFAM" id="SSF48619">
    <property type="entry name" value="Phospholipase A2, PLA2"/>
    <property type="match status" value="1"/>
</dbReference>
<protein>
    <submittedName>
        <fullName evidence="1">(pine wood nematode) hypothetical protein</fullName>
    </submittedName>
</protein>
<dbReference type="OrthoDB" id="5781547at2759"/>
<evidence type="ECO:0000313" key="5">
    <source>
        <dbReference type="WBParaSite" id="BXY_0938200.1"/>
    </source>
</evidence>
<dbReference type="GO" id="GO:0004623">
    <property type="term" value="F:phospholipase A2 activity"/>
    <property type="evidence" value="ECO:0007669"/>
    <property type="project" value="InterPro"/>
</dbReference>
<organism evidence="3 5">
    <name type="scientific">Bursaphelenchus xylophilus</name>
    <name type="common">Pinewood nematode worm</name>
    <name type="synonym">Aphelenchoides xylophilus</name>
    <dbReference type="NCBI Taxonomy" id="6326"/>
    <lineage>
        <taxon>Eukaryota</taxon>
        <taxon>Metazoa</taxon>
        <taxon>Ecdysozoa</taxon>
        <taxon>Nematoda</taxon>
        <taxon>Chromadorea</taxon>
        <taxon>Rhabditida</taxon>
        <taxon>Tylenchina</taxon>
        <taxon>Tylenchomorpha</taxon>
        <taxon>Aphelenchoidea</taxon>
        <taxon>Aphelenchoididae</taxon>
        <taxon>Bursaphelenchus</taxon>
    </lineage>
</organism>